<feature type="transmembrane region" description="Helical" evidence="2">
    <location>
        <begin position="6"/>
        <end position="25"/>
    </location>
</feature>
<dbReference type="InterPro" id="IPR050300">
    <property type="entry name" value="GDXG_lipolytic_enzyme"/>
</dbReference>
<keyword evidence="2" id="KW-0472">Membrane</keyword>
<dbReference type="Gene3D" id="3.40.50.1820">
    <property type="entry name" value="alpha/beta hydrolase"/>
    <property type="match status" value="1"/>
</dbReference>
<dbReference type="PANTHER" id="PTHR48081:SF31">
    <property type="entry name" value="STERYL ACETYL HYDROLASE MUG81-RELATED"/>
    <property type="match status" value="1"/>
</dbReference>
<dbReference type="AlphaFoldDB" id="A0AAN7WSH7"/>
<evidence type="ECO:0000256" key="1">
    <source>
        <dbReference type="ARBA" id="ARBA00022801"/>
    </source>
</evidence>
<dbReference type="InterPro" id="IPR029058">
    <property type="entry name" value="AB_hydrolase_fold"/>
</dbReference>
<reference evidence="4" key="1">
    <citation type="submission" date="2023-07" db="EMBL/GenBank/DDBJ databases">
        <title>A draft genome of Kazachstania heterogenica Y-27499.</title>
        <authorList>
            <person name="Donic C."/>
            <person name="Kralova J.S."/>
            <person name="Fidel L."/>
            <person name="Ben-Dor S."/>
            <person name="Jung S."/>
        </authorList>
    </citation>
    <scope>NUCLEOTIDE SEQUENCE [LARGE SCALE GENOMIC DNA]</scope>
    <source>
        <strain evidence="4">Y27499</strain>
    </source>
</reference>
<protein>
    <recommendedName>
        <fullName evidence="5">Esterase</fullName>
    </recommendedName>
</protein>
<keyword evidence="2" id="KW-0812">Transmembrane</keyword>
<evidence type="ECO:0000313" key="4">
    <source>
        <dbReference type="Proteomes" id="UP001306508"/>
    </source>
</evidence>
<dbReference type="EMBL" id="JAWIZZ010000047">
    <property type="protein sequence ID" value="KAK5779068.1"/>
    <property type="molecule type" value="Genomic_DNA"/>
</dbReference>
<dbReference type="Pfam" id="PF10340">
    <property type="entry name" value="Say1_Mug180"/>
    <property type="match status" value="1"/>
</dbReference>
<dbReference type="PANTHER" id="PTHR48081">
    <property type="entry name" value="AB HYDROLASE SUPERFAMILY PROTEIN C4A8.06C"/>
    <property type="match status" value="1"/>
</dbReference>
<evidence type="ECO:0000313" key="3">
    <source>
        <dbReference type="EMBL" id="KAK5779068.1"/>
    </source>
</evidence>
<name>A0AAN7WSH7_9SACH</name>
<accession>A0AAN7WSH7</accession>
<dbReference type="Proteomes" id="UP001306508">
    <property type="component" value="Unassembled WGS sequence"/>
</dbReference>
<sequence length="384" mass="44059">MVSQIVSWVLFFTKLFTIVPYKVIIGYRRHQSRNSSFNHIEKGKIWLRLFMREATSICDGDILKYVLNPLFDCMCKAILCISSVPMKYSYSLLSSSEYPNLQIDCNWYYQPSNYDPKRDDTLIFVHGGGFAIKMIPLEFLFLNHLISLFPQMAIIIHNYTVSTENGGELPKQCHELKELYIYLTTVVGSNNIILLGESAGGHIILNILLQLQELNLNLPKKAICISPWCNPFQVLSIDKDNPYENDNYKTFDSLTKEHLMLFSSLLLKQTGQSEEESMVATQKALDNGSCISMDLEIDFHEEYWAKIVKQVSIYISYGTHEVLQGEIKRLCDKLIKVSNSNGNVIVFEDHEGSHIEPLLHIGAKDTIKWSHKSNVEPMIKFLQI</sequence>
<gene>
    <name evidence="3" type="ORF">RI543_002952</name>
</gene>
<comment type="caution">
    <text evidence="3">The sequence shown here is derived from an EMBL/GenBank/DDBJ whole genome shotgun (WGS) entry which is preliminary data.</text>
</comment>
<proteinExistence type="predicted"/>
<evidence type="ECO:0000256" key="2">
    <source>
        <dbReference type="SAM" id="Phobius"/>
    </source>
</evidence>
<dbReference type="GO" id="GO:0016787">
    <property type="term" value="F:hydrolase activity"/>
    <property type="evidence" value="ECO:0007669"/>
    <property type="project" value="UniProtKB-KW"/>
</dbReference>
<keyword evidence="4" id="KW-1185">Reference proteome</keyword>
<keyword evidence="2" id="KW-1133">Transmembrane helix</keyword>
<organism evidence="3 4">
    <name type="scientific">Arxiozyma heterogenica</name>
    <dbReference type="NCBI Taxonomy" id="278026"/>
    <lineage>
        <taxon>Eukaryota</taxon>
        <taxon>Fungi</taxon>
        <taxon>Dikarya</taxon>
        <taxon>Ascomycota</taxon>
        <taxon>Saccharomycotina</taxon>
        <taxon>Saccharomycetes</taxon>
        <taxon>Saccharomycetales</taxon>
        <taxon>Saccharomycetaceae</taxon>
        <taxon>Arxiozyma</taxon>
    </lineage>
</organism>
<keyword evidence="1" id="KW-0378">Hydrolase</keyword>
<dbReference type="InterPro" id="IPR019436">
    <property type="entry name" value="Say1-like"/>
</dbReference>
<dbReference type="SUPFAM" id="SSF53474">
    <property type="entry name" value="alpha/beta-Hydrolases"/>
    <property type="match status" value="1"/>
</dbReference>
<evidence type="ECO:0008006" key="5">
    <source>
        <dbReference type="Google" id="ProtNLM"/>
    </source>
</evidence>